<accession>A0A076PSY4</accession>
<proteinExistence type="predicted"/>
<evidence type="ECO:0000313" key="2">
    <source>
        <dbReference type="Proteomes" id="UP000028782"/>
    </source>
</evidence>
<dbReference type="Proteomes" id="UP000028782">
    <property type="component" value="Chromosome"/>
</dbReference>
<evidence type="ECO:0000313" key="1">
    <source>
        <dbReference type="EMBL" id="AIJ47796.1"/>
    </source>
</evidence>
<dbReference type="KEGG" id="ctes:O987_18440"/>
<reference evidence="1 2" key="1">
    <citation type="journal article" date="2014" name="Genome Announc.">
        <title>Complete Genome Sequence of Polychlorinated Biphenyl Degrader Comamonas testosteroni TK102 (NBRC 109938).</title>
        <authorList>
            <person name="Fukuda K."/>
            <person name="Hosoyama A."/>
            <person name="Tsuchikane K."/>
            <person name="Ohji S."/>
            <person name="Yamazoe A."/>
            <person name="Fujita N."/>
            <person name="Shintani M."/>
            <person name="Kimbara K."/>
        </authorList>
    </citation>
    <scope>NUCLEOTIDE SEQUENCE [LARGE SCALE GENOMIC DNA]</scope>
    <source>
        <strain evidence="1">TK102</strain>
    </source>
</reference>
<dbReference type="RefSeq" id="WP_003053624.1">
    <property type="nucleotide sequence ID" value="NZ_CP006704.1"/>
</dbReference>
<name>A0A076PSY4_COMTE</name>
<organism evidence="1 2">
    <name type="scientific">Comamonas testosteroni TK102</name>
    <dbReference type="NCBI Taxonomy" id="1392005"/>
    <lineage>
        <taxon>Bacteria</taxon>
        <taxon>Pseudomonadati</taxon>
        <taxon>Pseudomonadota</taxon>
        <taxon>Betaproteobacteria</taxon>
        <taxon>Burkholderiales</taxon>
        <taxon>Comamonadaceae</taxon>
        <taxon>Comamonas</taxon>
    </lineage>
</organism>
<protein>
    <submittedName>
        <fullName evidence="1">Uncharacterized protein</fullName>
    </submittedName>
</protein>
<dbReference type="AlphaFoldDB" id="A0A076PSY4"/>
<sequence>MGSEKLSLEERLQVLEILLEESIWGLHLDRPEQRKAIASALYTRLEVASRHQAYPAGVAAALYEHADALSELDNTPDPLKPLLRPLIRYSGADD</sequence>
<gene>
    <name evidence="1" type="ORF">O987_18440</name>
</gene>
<dbReference type="EMBL" id="CP006704">
    <property type="protein sequence ID" value="AIJ47796.1"/>
    <property type="molecule type" value="Genomic_DNA"/>
</dbReference>
<dbReference type="HOGENOM" id="CLU_2381240_0_0_4"/>